<comment type="caution">
    <text evidence="1">The sequence shown here is derived from an EMBL/GenBank/DDBJ whole genome shotgun (WGS) entry which is preliminary data.</text>
</comment>
<accession>A0A3B0BTE6</accession>
<reference evidence="1 2" key="1">
    <citation type="journal article" date="2015" name="Antonie Van Leeuwenhoek">
        <title>Streptomyces klenkii sp. nov., isolated from deep marine sediment.</title>
        <authorList>
            <person name="Veyisoglu A."/>
            <person name="Sahin N."/>
        </authorList>
    </citation>
    <scope>NUCLEOTIDE SEQUENCE [LARGE SCALE GENOMIC DNA]</scope>
    <source>
        <strain evidence="1 2">KCTC 29202</strain>
    </source>
</reference>
<dbReference type="Proteomes" id="UP000270343">
    <property type="component" value="Unassembled WGS sequence"/>
</dbReference>
<organism evidence="1 2">
    <name type="scientific">Streptomyces klenkii</name>
    <dbReference type="NCBI Taxonomy" id="1420899"/>
    <lineage>
        <taxon>Bacteria</taxon>
        <taxon>Bacillati</taxon>
        <taxon>Actinomycetota</taxon>
        <taxon>Actinomycetes</taxon>
        <taxon>Kitasatosporales</taxon>
        <taxon>Streptomycetaceae</taxon>
        <taxon>Streptomyces</taxon>
    </lineage>
</organism>
<dbReference type="AlphaFoldDB" id="A0A3B0BTE6"/>
<evidence type="ECO:0000313" key="1">
    <source>
        <dbReference type="EMBL" id="RKN76120.1"/>
    </source>
</evidence>
<dbReference type="OrthoDB" id="3284019at2"/>
<evidence type="ECO:0000313" key="2">
    <source>
        <dbReference type="Proteomes" id="UP000270343"/>
    </source>
</evidence>
<name>A0A3B0BTE6_9ACTN</name>
<dbReference type="RefSeq" id="WP_120753466.1">
    <property type="nucleotide sequence ID" value="NZ_RBAM01000002.1"/>
</dbReference>
<protein>
    <recommendedName>
        <fullName evidence="3">DUF4034 domain-containing protein</fullName>
    </recommendedName>
</protein>
<gene>
    <name evidence="1" type="ORF">D7231_03600</name>
</gene>
<dbReference type="EMBL" id="RBAM01000002">
    <property type="protein sequence ID" value="RKN76120.1"/>
    <property type="molecule type" value="Genomic_DNA"/>
</dbReference>
<keyword evidence="2" id="KW-1185">Reference proteome</keyword>
<sequence>MEFLLILLAVVAIAAVAAGPALRRWRARAELLGAGPAGGPGAAAAAHGFLPPEQLDVRLPGPDPELLSAVDEARRSQDWKPAAELLSRTHDAEQRWQRVQTLAGAAVRELAEAPGTGGLWLRHWRVVAPEDAGGAAVQAEFLVQQALRDPSSQDYRMILEEARTVCAEAARLAPEDVVPLIVELGVARGMGAGEAEFQSVWERVVSRAPQHMGAHLAALRYWSAKWHGSREQADAFAQRAAAGAAKGSLLPALPLFAVHDHLPDVNLVQGLYRSEVVTRAVEAAQFAVLHAPSDHPVLPHVRHLLVWFLVNAERYPEALEQLRRVDGHIGAVPWSYEADPVAAYAAYRAVAMAGGESQGPANRWL</sequence>
<proteinExistence type="predicted"/>
<evidence type="ECO:0008006" key="3">
    <source>
        <dbReference type="Google" id="ProtNLM"/>
    </source>
</evidence>